<evidence type="ECO:0000313" key="2">
    <source>
        <dbReference type="EMBL" id="KYC37596.1"/>
    </source>
</evidence>
<dbReference type="GO" id="GO:0003677">
    <property type="term" value="F:DNA binding"/>
    <property type="evidence" value="ECO:0007669"/>
    <property type="project" value="UniProtKB-KW"/>
</dbReference>
<accession>A0A139WYV5</accession>
<evidence type="ECO:0008006" key="4">
    <source>
        <dbReference type="Google" id="ProtNLM"/>
    </source>
</evidence>
<keyword evidence="3" id="KW-1185">Reference proteome</keyword>
<dbReference type="STRING" id="128403.WA1_39700"/>
<evidence type="ECO:0000313" key="3">
    <source>
        <dbReference type="Proteomes" id="UP000076925"/>
    </source>
</evidence>
<dbReference type="NCBIfam" id="TIGR01766">
    <property type="entry name" value="IS200/IS605 family accessory protein TnpB-like domain"/>
    <property type="match status" value="1"/>
</dbReference>
<evidence type="ECO:0000256" key="1">
    <source>
        <dbReference type="ARBA" id="ARBA00023125"/>
    </source>
</evidence>
<dbReference type="AlphaFoldDB" id="A0A139WYV5"/>
<proteinExistence type="predicted"/>
<dbReference type="InterPro" id="IPR010095">
    <property type="entry name" value="Cas12f1-like_TNB"/>
</dbReference>
<gene>
    <name evidence="2" type="ORF">WA1_39700</name>
</gene>
<reference evidence="2 3" key="1">
    <citation type="journal article" date="2013" name="Genome Biol. Evol.">
        <title>Genomes of Stigonematalean cyanobacteria (subsection V) and the evolution of oxygenic photosynthesis from prokaryotes to plastids.</title>
        <authorList>
            <person name="Dagan T."/>
            <person name="Roettger M."/>
            <person name="Stucken K."/>
            <person name="Landan G."/>
            <person name="Koch R."/>
            <person name="Major P."/>
            <person name="Gould S.B."/>
            <person name="Goremykin V.V."/>
            <person name="Rippka R."/>
            <person name="Tandeau de Marsac N."/>
            <person name="Gugger M."/>
            <person name="Lockhart P.J."/>
            <person name="Allen J.F."/>
            <person name="Brune I."/>
            <person name="Maus I."/>
            <person name="Puhler A."/>
            <person name="Martin W.F."/>
        </authorList>
    </citation>
    <scope>NUCLEOTIDE SEQUENCE [LARGE SCALE GENOMIC DNA]</scope>
    <source>
        <strain evidence="2 3">PCC 7110</strain>
    </source>
</reference>
<keyword evidence="1" id="KW-0238">DNA-binding</keyword>
<protein>
    <recommendedName>
        <fullName evidence="4">Transposase</fullName>
    </recommendedName>
</protein>
<dbReference type="EMBL" id="ANNX02000046">
    <property type="protein sequence ID" value="KYC37596.1"/>
    <property type="molecule type" value="Genomic_DNA"/>
</dbReference>
<name>A0A139WYV5_9CYAN</name>
<organism evidence="2 3">
    <name type="scientific">Scytonema hofmannii PCC 7110</name>
    <dbReference type="NCBI Taxonomy" id="128403"/>
    <lineage>
        <taxon>Bacteria</taxon>
        <taxon>Bacillati</taxon>
        <taxon>Cyanobacteriota</taxon>
        <taxon>Cyanophyceae</taxon>
        <taxon>Nostocales</taxon>
        <taxon>Scytonemataceae</taxon>
        <taxon>Scytonema</taxon>
    </lineage>
</organism>
<dbReference type="Proteomes" id="UP000076925">
    <property type="component" value="Unassembled WGS sequence"/>
</dbReference>
<comment type="caution">
    <text evidence="2">The sequence shown here is derived from an EMBL/GenBank/DDBJ whole genome shotgun (WGS) entry which is preliminary data.</text>
</comment>
<sequence length="276" mass="31125">MSRKENGIWYVNAIIDQPVGEVITSRENGVLGIDFNPSSIDWSIVDPHGNLKRHGSLQVNIQDKSTHQTQDILGKAIVQIVNEAKVNQVPIAIEDLDFTQKKAALKERSPKSARMLSNFAYSKFTQMIETRCIRQGLSLIKVNAAYTSIIGVTKYMAMYGLNSGCSAAIVIARRGQGRTEKLPKQNAIYFKKPEDCLKSNVWSRVGRKINICGGFNRHKFYFPSHKQVPTNCRMHGKLRQTPRPKWRRNTVQVLRTPHIKLKTSAVGSPPYLTTYG</sequence>
<dbReference type="RefSeq" id="WP_017746147.1">
    <property type="nucleotide sequence ID" value="NZ_KQ976354.1"/>
</dbReference>